<accession>A0A0L7KYW1</accession>
<protein>
    <submittedName>
        <fullName evidence="2">Putative synaptotagmin 15</fullName>
    </submittedName>
</protein>
<comment type="caution">
    <text evidence="2">The sequence shown here is derived from an EMBL/GenBank/DDBJ whole genome shotgun (WGS) entry which is preliminary data.</text>
</comment>
<dbReference type="AlphaFoldDB" id="A0A0L7KYW1"/>
<keyword evidence="3" id="KW-1185">Reference proteome</keyword>
<evidence type="ECO:0000256" key="1">
    <source>
        <dbReference type="SAM" id="MobiDB-lite"/>
    </source>
</evidence>
<proteinExistence type="predicted"/>
<dbReference type="Proteomes" id="UP000037510">
    <property type="component" value="Unassembled WGS sequence"/>
</dbReference>
<evidence type="ECO:0000313" key="3">
    <source>
        <dbReference type="Proteomes" id="UP000037510"/>
    </source>
</evidence>
<feature type="region of interest" description="Disordered" evidence="1">
    <location>
        <begin position="69"/>
        <end position="117"/>
    </location>
</feature>
<feature type="compositionally biased region" description="Basic and acidic residues" evidence="1">
    <location>
        <begin position="69"/>
        <end position="89"/>
    </location>
</feature>
<sequence length="139" mass="15899">VLDTTYDVVGKGLIYSDPDIDLCLFSWVLRYGNVDAGDRAVNSKKVYSRRPWYAPPIDPAEILREQEKYNTGTEEQHKSEDYYERHDYEDPVTSQHAELGQLESTRGRFHQAPTTSSVSEYSIANAVNLRGKPKRIKST</sequence>
<name>A0A0L7KYW1_OPEBR</name>
<evidence type="ECO:0000313" key="2">
    <source>
        <dbReference type="EMBL" id="KOB68241.1"/>
    </source>
</evidence>
<organism evidence="2 3">
    <name type="scientific">Operophtera brumata</name>
    <name type="common">Winter moth</name>
    <name type="synonym">Phalaena brumata</name>
    <dbReference type="NCBI Taxonomy" id="104452"/>
    <lineage>
        <taxon>Eukaryota</taxon>
        <taxon>Metazoa</taxon>
        <taxon>Ecdysozoa</taxon>
        <taxon>Arthropoda</taxon>
        <taxon>Hexapoda</taxon>
        <taxon>Insecta</taxon>
        <taxon>Pterygota</taxon>
        <taxon>Neoptera</taxon>
        <taxon>Endopterygota</taxon>
        <taxon>Lepidoptera</taxon>
        <taxon>Glossata</taxon>
        <taxon>Ditrysia</taxon>
        <taxon>Geometroidea</taxon>
        <taxon>Geometridae</taxon>
        <taxon>Larentiinae</taxon>
        <taxon>Operophtera</taxon>
    </lineage>
</organism>
<gene>
    <name evidence="2" type="ORF">OBRU01_12439</name>
</gene>
<feature type="non-terminal residue" evidence="2">
    <location>
        <position position="1"/>
    </location>
</feature>
<reference evidence="2 3" key="1">
    <citation type="journal article" date="2015" name="Genome Biol. Evol.">
        <title>The genome of winter moth (Operophtera brumata) provides a genomic perspective on sexual dimorphism and phenology.</title>
        <authorList>
            <person name="Derks M.F."/>
            <person name="Smit S."/>
            <person name="Salis L."/>
            <person name="Schijlen E."/>
            <person name="Bossers A."/>
            <person name="Mateman C."/>
            <person name="Pijl A.S."/>
            <person name="de Ridder D."/>
            <person name="Groenen M.A."/>
            <person name="Visser M.E."/>
            <person name="Megens H.J."/>
        </authorList>
    </citation>
    <scope>NUCLEOTIDE SEQUENCE [LARGE SCALE GENOMIC DNA]</scope>
    <source>
        <strain evidence="2">WM2013NL</strain>
        <tissue evidence="2">Head and thorax</tissue>
    </source>
</reference>
<dbReference type="EMBL" id="JTDY01004367">
    <property type="protein sequence ID" value="KOB68241.1"/>
    <property type="molecule type" value="Genomic_DNA"/>
</dbReference>